<evidence type="ECO:0000313" key="5">
    <source>
        <dbReference type="Proteomes" id="UP000283509"/>
    </source>
</evidence>
<dbReference type="OrthoDB" id="8300170at2759"/>
<evidence type="ECO:0000256" key="3">
    <source>
        <dbReference type="ARBA" id="ARBA00023235"/>
    </source>
</evidence>
<keyword evidence="1" id="KW-0479">Metal-binding</keyword>
<keyword evidence="3" id="KW-0413">Isomerase</keyword>
<dbReference type="PANTHER" id="PTHR45745">
    <property type="entry name" value="PHOSPHOMANNOMUTASE 45A"/>
    <property type="match status" value="1"/>
</dbReference>
<accession>A0A3R7MHH8</accession>
<dbReference type="PANTHER" id="PTHR45745:SF1">
    <property type="entry name" value="PHOSPHOGLUCOMUTASE 2B-RELATED"/>
    <property type="match status" value="1"/>
</dbReference>
<sequence length="171" mass="19559">MRLAEMATFLKVDHNMTLFDKLQDIYKTYGYHICNNSYYICHDQKVISKMFERIRNFNGPNSYPKSVCNGKFTISDVRDLTTGYDSSQPDKKAILPVSASSQMITFSFSNGCVLTLRTSGTEPKIKYYSEMCAKPEQHDWSALEAELAELVEGVIQEMMEPEKNNLIPRAD</sequence>
<dbReference type="STRING" id="6689.A0A3R7MHH8"/>
<name>A0A3R7MHH8_PENVA</name>
<dbReference type="InterPro" id="IPR036900">
    <property type="entry name" value="A-D-PHexomutase_C_sf"/>
</dbReference>
<dbReference type="GO" id="GO:0046872">
    <property type="term" value="F:metal ion binding"/>
    <property type="evidence" value="ECO:0007669"/>
    <property type="project" value="UniProtKB-KW"/>
</dbReference>
<dbReference type="SUPFAM" id="SSF55957">
    <property type="entry name" value="Phosphoglucomutase, C-terminal domain"/>
    <property type="match status" value="1"/>
</dbReference>
<organism evidence="4 5">
    <name type="scientific">Penaeus vannamei</name>
    <name type="common">Whiteleg shrimp</name>
    <name type="synonym">Litopenaeus vannamei</name>
    <dbReference type="NCBI Taxonomy" id="6689"/>
    <lineage>
        <taxon>Eukaryota</taxon>
        <taxon>Metazoa</taxon>
        <taxon>Ecdysozoa</taxon>
        <taxon>Arthropoda</taxon>
        <taxon>Crustacea</taxon>
        <taxon>Multicrustacea</taxon>
        <taxon>Malacostraca</taxon>
        <taxon>Eumalacostraca</taxon>
        <taxon>Eucarida</taxon>
        <taxon>Decapoda</taxon>
        <taxon>Dendrobranchiata</taxon>
        <taxon>Penaeoidea</taxon>
        <taxon>Penaeidae</taxon>
        <taxon>Penaeus</taxon>
    </lineage>
</organism>
<protein>
    <submittedName>
        <fullName evidence="4">Putative phosphoglucomutase-2</fullName>
    </submittedName>
</protein>
<proteinExistence type="predicted"/>
<gene>
    <name evidence="4" type="ORF">C7M84_004700</name>
</gene>
<reference evidence="4 5" key="2">
    <citation type="submission" date="2019-01" db="EMBL/GenBank/DDBJ databases">
        <title>The decoding of complex shrimp genome reveals the adaptation for benthos swimmer, frequently molting mechanism and breeding impact on genome.</title>
        <authorList>
            <person name="Sun Y."/>
            <person name="Gao Y."/>
            <person name="Yu Y."/>
        </authorList>
    </citation>
    <scope>NUCLEOTIDE SEQUENCE [LARGE SCALE GENOMIC DNA]</scope>
    <source>
        <tissue evidence="4">Muscle</tissue>
    </source>
</reference>
<dbReference type="GO" id="GO:0008973">
    <property type="term" value="F:phosphopentomutase activity"/>
    <property type="evidence" value="ECO:0007669"/>
    <property type="project" value="TreeGrafter"/>
</dbReference>
<evidence type="ECO:0000313" key="4">
    <source>
        <dbReference type="EMBL" id="ROT76706.1"/>
    </source>
</evidence>
<evidence type="ECO:0000256" key="2">
    <source>
        <dbReference type="ARBA" id="ARBA00022842"/>
    </source>
</evidence>
<reference evidence="4 5" key="1">
    <citation type="submission" date="2018-04" db="EMBL/GenBank/DDBJ databases">
        <authorList>
            <person name="Zhang X."/>
            <person name="Yuan J."/>
            <person name="Li F."/>
            <person name="Xiang J."/>
        </authorList>
    </citation>
    <scope>NUCLEOTIDE SEQUENCE [LARGE SCALE GENOMIC DNA]</scope>
    <source>
        <tissue evidence="4">Muscle</tissue>
    </source>
</reference>
<dbReference type="EMBL" id="QCYY01001620">
    <property type="protein sequence ID" value="ROT76706.1"/>
    <property type="molecule type" value="Genomic_DNA"/>
</dbReference>
<dbReference type="AlphaFoldDB" id="A0A3R7MHH8"/>
<comment type="caution">
    <text evidence="4">The sequence shown here is derived from an EMBL/GenBank/DDBJ whole genome shotgun (WGS) entry which is preliminary data.</text>
</comment>
<keyword evidence="5" id="KW-1185">Reference proteome</keyword>
<evidence type="ECO:0000256" key="1">
    <source>
        <dbReference type="ARBA" id="ARBA00022723"/>
    </source>
</evidence>
<keyword evidence="2" id="KW-0460">Magnesium</keyword>
<dbReference type="Proteomes" id="UP000283509">
    <property type="component" value="Unassembled WGS sequence"/>
</dbReference>
<dbReference type="GO" id="GO:0006166">
    <property type="term" value="P:purine ribonucleoside salvage"/>
    <property type="evidence" value="ECO:0007669"/>
    <property type="project" value="TreeGrafter"/>
</dbReference>
<dbReference type="GO" id="GO:0005634">
    <property type="term" value="C:nucleus"/>
    <property type="evidence" value="ECO:0007669"/>
    <property type="project" value="TreeGrafter"/>
</dbReference>